<name>A0A0R1KZH4_9LACO</name>
<dbReference type="AlphaFoldDB" id="A0A0R1KZH4"/>
<protein>
    <recommendedName>
        <fullName evidence="5">Antitoxin</fullName>
    </recommendedName>
</protein>
<feature type="compositionally biased region" description="Basic and acidic residues" evidence="2">
    <location>
        <begin position="78"/>
        <end position="97"/>
    </location>
</feature>
<evidence type="ECO:0000256" key="2">
    <source>
        <dbReference type="SAM" id="MobiDB-lite"/>
    </source>
</evidence>
<dbReference type="Proteomes" id="UP000051581">
    <property type="component" value="Unassembled WGS sequence"/>
</dbReference>
<dbReference type="SUPFAM" id="SSF143120">
    <property type="entry name" value="YefM-like"/>
    <property type="match status" value="1"/>
</dbReference>
<evidence type="ECO:0000313" key="3">
    <source>
        <dbReference type="EMBL" id="KRK88939.1"/>
    </source>
</evidence>
<comment type="similarity">
    <text evidence="1">Belongs to the phD/YefM antitoxin family.</text>
</comment>
<dbReference type="PATRIC" id="fig|1423808.3.peg.2231"/>
<reference evidence="3 4" key="1">
    <citation type="journal article" date="2015" name="Genome Announc.">
        <title>Expanding the biotechnology potential of lactobacilli through comparative genomics of 213 strains and associated genera.</title>
        <authorList>
            <person name="Sun Z."/>
            <person name="Harris H.M."/>
            <person name="McCann A."/>
            <person name="Guo C."/>
            <person name="Argimon S."/>
            <person name="Zhang W."/>
            <person name="Yang X."/>
            <person name="Jeffery I.B."/>
            <person name="Cooney J.C."/>
            <person name="Kagawa T.F."/>
            <person name="Liu W."/>
            <person name="Song Y."/>
            <person name="Salvetti E."/>
            <person name="Wrobel A."/>
            <person name="Rasinkangas P."/>
            <person name="Parkhill J."/>
            <person name="Rea M.C."/>
            <person name="O'Sullivan O."/>
            <person name="Ritari J."/>
            <person name="Douillard F.P."/>
            <person name="Paul Ross R."/>
            <person name="Yang R."/>
            <person name="Briner A.E."/>
            <person name="Felis G.E."/>
            <person name="de Vos W.M."/>
            <person name="Barrangou R."/>
            <person name="Klaenhammer T.R."/>
            <person name="Caufield P.W."/>
            <person name="Cui Y."/>
            <person name="Zhang H."/>
            <person name="O'Toole P.W."/>
        </authorList>
    </citation>
    <scope>NUCLEOTIDE SEQUENCE [LARGE SCALE GENOMIC DNA]</scope>
    <source>
        <strain evidence="3 4">DSM 19904</strain>
    </source>
</reference>
<evidence type="ECO:0000256" key="1">
    <source>
        <dbReference type="ARBA" id="ARBA00009981"/>
    </source>
</evidence>
<feature type="region of interest" description="Disordered" evidence="2">
    <location>
        <begin position="78"/>
        <end position="106"/>
    </location>
</feature>
<dbReference type="EMBL" id="AZEA01000005">
    <property type="protein sequence ID" value="KRK88939.1"/>
    <property type="molecule type" value="Genomic_DNA"/>
</dbReference>
<gene>
    <name evidence="3" type="ORF">FD17_GL002202</name>
</gene>
<accession>A0A0R1KZH4</accession>
<organism evidence="3 4">
    <name type="scientific">Lentilactobacillus sunkii DSM 19904</name>
    <dbReference type="NCBI Taxonomy" id="1423808"/>
    <lineage>
        <taxon>Bacteria</taxon>
        <taxon>Bacillati</taxon>
        <taxon>Bacillota</taxon>
        <taxon>Bacilli</taxon>
        <taxon>Lactobacillales</taxon>
        <taxon>Lactobacillaceae</taxon>
        <taxon>Lentilactobacillus</taxon>
    </lineage>
</organism>
<keyword evidence="4" id="KW-1185">Reference proteome</keyword>
<dbReference type="RefSeq" id="WP_057824385.1">
    <property type="nucleotide sequence ID" value="NZ_AZEA01000005.1"/>
</dbReference>
<sequence length="106" mass="12514">MHRKIIARPDIKITELKSSSTKDFKKALNEHAELYVTDQQETLGIILSLNHYNELMDQMQHLKDLLYNQEIKHRINEKNPKFYSDEEVRGDLSKDESSIDPNDGWE</sequence>
<evidence type="ECO:0008006" key="5">
    <source>
        <dbReference type="Google" id="ProtNLM"/>
    </source>
</evidence>
<dbReference type="InterPro" id="IPR036165">
    <property type="entry name" value="YefM-like_sf"/>
</dbReference>
<evidence type="ECO:0000313" key="4">
    <source>
        <dbReference type="Proteomes" id="UP000051581"/>
    </source>
</evidence>
<proteinExistence type="inferred from homology"/>
<comment type="caution">
    <text evidence="3">The sequence shown here is derived from an EMBL/GenBank/DDBJ whole genome shotgun (WGS) entry which is preliminary data.</text>
</comment>